<organism evidence="12 13">
    <name type="scientific">Plasmodium inui San Antonio 1</name>
    <dbReference type="NCBI Taxonomy" id="1237626"/>
    <lineage>
        <taxon>Eukaryota</taxon>
        <taxon>Sar</taxon>
        <taxon>Alveolata</taxon>
        <taxon>Apicomplexa</taxon>
        <taxon>Aconoidasida</taxon>
        <taxon>Haemosporida</taxon>
        <taxon>Plasmodiidae</taxon>
        <taxon>Plasmodium</taxon>
        <taxon>Plasmodium (Plasmodium)</taxon>
    </lineage>
</organism>
<dbReference type="SUPFAM" id="SSF52317">
    <property type="entry name" value="Class I glutamine amidotransferase-like"/>
    <property type="match status" value="1"/>
</dbReference>
<accession>W7A9X2</accession>
<comment type="catalytic activity">
    <reaction evidence="1">
        <text>chorismate + L-glutamine = 4-amino-4-deoxychorismate + L-glutamate</text>
        <dbReference type="Rhea" id="RHEA:11672"/>
        <dbReference type="ChEBI" id="CHEBI:29748"/>
        <dbReference type="ChEBI" id="CHEBI:29985"/>
        <dbReference type="ChEBI" id="CHEBI:58359"/>
        <dbReference type="ChEBI" id="CHEBI:58406"/>
        <dbReference type="EC" id="2.6.1.85"/>
    </reaction>
</comment>
<dbReference type="GO" id="GO:0046820">
    <property type="term" value="F:4-amino-4-deoxychorismate synthase activity"/>
    <property type="evidence" value="ECO:0007669"/>
    <property type="project" value="UniProtKB-EC"/>
</dbReference>
<evidence type="ECO:0000256" key="1">
    <source>
        <dbReference type="ARBA" id="ARBA00001000"/>
    </source>
</evidence>
<keyword evidence="5" id="KW-0808">Transferase</keyword>
<dbReference type="RefSeq" id="XP_008815485.1">
    <property type="nucleotide sequence ID" value="XM_008817263.1"/>
</dbReference>
<dbReference type="Gene3D" id="3.60.120.10">
    <property type="entry name" value="Anthranilate synthase"/>
    <property type="match status" value="1"/>
</dbReference>
<dbReference type="CDD" id="cd01743">
    <property type="entry name" value="GATase1_Anthranilate_Synthase"/>
    <property type="match status" value="1"/>
</dbReference>
<keyword evidence="6" id="KW-0289">Folate biosynthesis</keyword>
<dbReference type="OrthoDB" id="524799at2759"/>
<feature type="domain" description="Glutamine amidotransferase" evidence="10">
    <location>
        <begin position="9"/>
        <end position="204"/>
    </location>
</feature>
<dbReference type="Pfam" id="PF00117">
    <property type="entry name" value="GATase"/>
    <property type="match status" value="1"/>
</dbReference>
<dbReference type="GO" id="GO:0005737">
    <property type="term" value="C:cytoplasm"/>
    <property type="evidence" value="ECO:0007669"/>
    <property type="project" value="TreeGrafter"/>
</dbReference>
<dbReference type="EMBL" id="KI965464">
    <property type="protein sequence ID" value="EUD68048.1"/>
    <property type="molecule type" value="Genomic_DNA"/>
</dbReference>
<dbReference type="GO" id="GO:0046654">
    <property type="term" value="P:tetrahydrofolate biosynthetic process"/>
    <property type="evidence" value="ECO:0007669"/>
    <property type="project" value="UniProtKB-UniPathway"/>
</dbReference>
<dbReference type="SUPFAM" id="SSF56322">
    <property type="entry name" value="ADC synthase"/>
    <property type="match status" value="1"/>
</dbReference>
<sequence>MERRVVSLFVDFFDSYSYNIVHYLRKVNGAEPIVVHPGELTIDDFVRKYYPQVDNVVISPGYGNPQTGGRSRDDLIAGMLERKIDIPILGICFGHQLICHLYGCKIKKVKNMFHGDTNIIHICKYENIASDLFENVQDGFKATCYNSLKVSKRVPDPLRITCYSLCGEEFIVMGTQHKYLPYYTVQYHPESIESDFSDTFFENFKKITLKRSGGRRGGEATVNYTEHQLWSNLLQGGGSFELPPNERGQKAWKIKIIKLSGVHNLRNFSHAIFRAIFYDPNDVSFWLDSNGEVLDAPPEGYYSKGEGIQHEGDATRDRSGIHSGHVHSSHLHANHLHSGYLHTSCRFSYMGNAKGRLSELLEYYYAENGGGHQMNGTIVQLGKRSSEESYRVTHYSEDPDNCLVHHMRDRINLFKGNYNIHLEEVKMEKCHGTFNQCRTGRGENMTNFSTGGEAAAEEAAVEEGQLPPDGYPYEGYLPKGAIQEDQFVRHRNSCLLGYFGFFTYEYNYETMKILYKKKWKNHAQDRESKNAIPISVFIFPQNFISLDLVNNNIYLISLEPKDAYFKSPLGHSPTFWSSQDVHNVLQYNARWNHEAIHKIVRIVKTKLECDQHCQVPSFVCITPPECFPYHEQLPHTNEANENKIVFSPLVGKDEYMENVKRCKEYIEMGHSYELCLTTQFVGYYFVSDSNAPSVDSLNMYLHVRRVNKVAYSCYIHYWRKMDAESVPFQLSSNPAIDEELQFTVMCISPEEFLRKDKDDILFSKPIKGTIRRGKSNEEDSKMKEKLLNSKKDRAENLMIVDLTTNDLHRICQIDTVRVSHLFQIESYAYLHQMVSQIYGRLLPGKTFADAIVNVFPGGSMTGAPKPISISLLQSIEKAPRGVYSGSIGFISVEGNFILNIVIRTAVVQNRAISIGAGGAVTIKSDETEEYNEMLLKFMSVARPIW</sequence>
<dbReference type="PRINTS" id="PR00097">
    <property type="entry name" value="ANTSNTHASEII"/>
</dbReference>
<dbReference type="Proteomes" id="UP000030640">
    <property type="component" value="Unassembled WGS sequence"/>
</dbReference>
<dbReference type="InterPro" id="IPR005801">
    <property type="entry name" value="ADC_synthase"/>
</dbReference>
<dbReference type="PANTHER" id="PTHR11236:SF18">
    <property type="entry name" value="AMINODEOXYCHORISMATE SYNTHASE"/>
    <property type="match status" value="1"/>
</dbReference>
<keyword evidence="13" id="KW-1185">Reference proteome</keyword>
<evidence type="ECO:0000259" key="11">
    <source>
        <dbReference type="Pfam" id="PF00425"/>
    </source>
</evidence>
<name>W7A9X2_9APIC</name>
<comment type="similarity">
    <text evidence="3">In the C-terminal section; belongs to the anthranilate synthase component I family.</text>
</comment>
<dbReference type="InterPro" id="IPR019999">
    <property type="entry name" value="Anth_synth_I-like"/>
</dbReference>
<proteinExistence type="inferred from homology"/>
<evidence type="ECO:0000313" key="12">
    <source>
        <dbReference type="EMBL" id="EUD68048.1"/>
    </source>
</evidence>
<dbReference type="GO" id="GO:0000162">
    <property type="term" value="P:L-tryptophan biosynthetic process"/>
    <property type="evidence" value="ECO:0007669"/>
    <property type="project" value="TreeGrafter"/>
</dbReference>
<dbReference type="VEuPathDB" id="PlasmoDB:C922_01660"/>
<dbReference type="InterPro" id="IPR029062">
    <property type="entry name" value="Class_I_gatase-like"/>
</dbReference>
<dbReference type="PANTHER" id="PTHR11236">
    <property type="entry name" value="AMINOBENZOATE/ANTHRANILATE SYNTHASE"/>
    <property type="match status" value="1"/>
</dbReference>
<dbReference type="PRINTS" id="PR00096">
    <property type="entry name" value="GATASE"/>
</dbReference>
<reference evidence="12 13" key="1">
    <citation type="submission" date="2013-02" db="EMBL/GenBank/DDBJ databases">
        <title>The Genome Sequence of Plasmodium inui San Antonio 1.</title>
        <authorList>
            <consortium name="The Broad Institute Genome Sequencing Platform"/>
            <consortium name="The Broad Institute Genome Sequencing Center for Infectious Disease"/>
            <person name="Neafsey D."/>
            <person name="Cheeseman I."/>
            <person name="Volkman S."/>
            <person name="Adams J."/>
            <person name="Walker B."/>
            <person name="Young S.K."/>
            <person name="Zeng Q."/>
            <person name="Gargeya S."/>
            <person name="Fitzgerald M."/>
            <person name="Haas B."/>
            <person name="Abouelleil A."/>
            <person name="Alvarado L."/>
            <person name="Arachchi H.M."/>
            <person name="Berlin A.M."/>
            <person name="Chapman S.B."/>
            <person name="Dewar J."/>
            <person name="Goldberg J."/>
            <person name="Griggs A."/>
            <person name="Gujja S."/>
            <person name="Hansen M."/>
            <person name="Howarth C."/>
            <person name="Imamovic A."/>
            <person name="Larimer J."/>
            <person name="McCowan C."/>
            <person name="Murphy C."/>
            <person name="Neiman D."/>
            <person name="Pearson M."/>
            <person name="Priest M."/>
            <person name="Roberts A."/>
            <person name="Saif S."/>
            <person name="Shea T."/>
            <person name="Sisk P."/>
            <person name="Sykes S."/>
            <person name="Wortman J."/>
            <person name="Nusbaum C."/>
            <person name="Birren B."/>
        </authorList>
    </citation>
    <scope>NUCLEOTIDE SEQUENCE [LARGE SCALE GENOMIC DNA]</scope>
    <source>
        <strain evidence="12 13">San Antonio 1</strain>
    </source>
</reference>
<dbReference type="InterPro" id="IPR015890">
    <property type="entry name" value="Chorismate_C"/>
</dbReference>
<dbReference type="InterPro" id="IPR006221">
    <property type="entry name" value="TrpG/PapA_dom"/>
</dbReference>
<feature type="domain" description="Chorismate-utilising enzyme C-terminal" evidence="11">
    <location>
        <begin position="652"/>
        <end position="936"/>
    </location>
</feature>
<protein>
    <recommendedName>
        <fullName evidence="4">aminodeoxychorismate synthase</fullName>
        <ecNumber evidence="4">2.6.1.85</ecNumber>
    </recommendedName>
    <alternativeName>
        <fullName evidence="8">Para-aminobenzoate synthase</fullName>
    </alternativeName>
    <alternativeName>
        <fullName evidence="9">p-aminobenzoic acid synthase</fullName>
    </alternativeName>
</protein>
<dbReference type="Pfam" id="PF00425">
    <property type="entry name" value="Chorismate_bind"/>
    <property type="match status" value="1"/>
</dbReference>
<dbReference type="AlphaFoldDB" id="W7A9X2"/>
<dbReference type="Gene3D" id="3.40.50.880">
    <property type="match status" value="1"/>
</dbReference>
<evidence type="ECO:0000256" key="6">
    <source>
        <dbReference type="ARBA" id="ARBA00022909"/>
    </source>
</evidence>
<gene>
    <name evidence="12" type="ORF">C922_01660</name>
</gene>
<evidence type="ECO:0000256" key="4">
    <source>
        <dbReference type="ARBA" id="ARBA00013139"/>
    </source>
</evidence>
<dbReference type="EC" id="2.6.1.85" evidence="4"/>
<comment type="pathway">
    <text evidence="2">Cofactor biosynthesis; tetrahydrofolate biosynthesis; 4-aminobenzoate from chorismate: step 1/2.</text>
</comment>
<dbReference type="GO" id="GO:0008153">
    <property type="term" value="P:4-aminobenzoate biosynthetic process"/>
    <property type="evidence" value="ECO:0007669"/>
    <property type="project" value="TreeGrafter"/>
</dbReference>
<evidence type="ECO:0000256" key="7">
    <source>
        <dbReference type="ARBA" id="ARBA00022962"/>
    </source>
</evidence>
<evidence type="ECO:0000256" key="3">
    <source>
        <dbReference type="ARBA" id="ARBA00005970"/>
    </source>
</evidence>
<dbReference type="InterPro" id="IPR017926">
    <property type="entry name" value="GATASE"/>
</dbReference>
<dbReference type="UniPathway" id="UPA00077">
    <property type="reaction ID" value="UER00149"/>
</dbReference>
<evidence type="ECO:0000256" key="5">
    <source>
        <dbReference type="ARBA" id="ARBA00022679"/>
    </source>
</evidence>
<keyword evidence="7" id="KW-0315">Glutamine amidotransferase</keyword>
<dbReference type="GeneID" id="20036934"/>
<evidence type="ECO:0000256" key="8">
    <source>
        <dbReference type="ARBA" id="ARBA00031329"/>
    </source>
</evidence>
<evidence type="ECO:0000256" key="2">
    <source>
        <dbReference type="ARBA" id="ARBA00005009"/>
    </source>
</evidence>
<evidence type="ECO:0000313" key="13">
    <source>
        <dbReference type="Proteomes" id="UP000030640"/>
    </source>
</evidence>
<evidence type="ECO:0000259" key="10">
    <source>
        <dbReference type="Pfam" id="PF00117"/>
    </source>
</evidence>
<evidence type="ECO:0000256" key="9">
    <source>
        <dbReference type="ARBA" id="ARBA00031904"/>
    </source>
</evidence>
<dbReference type="PROSITE" id="PS51273">
    <property type="entry name" value="GATASE_TYPE_1"/>
    <property type="match status" value="1"/>
</dbReference>
<dbReference type="GO" id="GO:0046656">
    <property type="term" value="P:folic acid biosynthetic process"/>
    <property type="evidence" value="ECO:0007669"/>
    <property type="project" value="UniProtKB-KW"/>
</dbReference>